<dbReference type="RefSeq" id="WP_277534428.1">
    <property type="nucleotide sequence ID" value="NZ_JAPDIA010000007.1"/>
</dbReference>
<dbReference type="NCBIfam" id="TIGR03062">
    <property type="entry name" value="pip_yhgE_Cterm"/>
    <property type="match status" value="1"/>
</dbReference>
<protein>
    <submittedName>
        <fullName evidence="7">YhgE/Pip domain-containing protein</fullName>
    </submittedName>
</protein>
<dbReference type="PANTHER" id="PTHR43077">
    <property type="entry name" value="TRANSPORT PERMEASE YVFS-RELATED"/>
    <property type="match status" value="1"/>
</dbReference>
<name>A0A9X4QUR5_9BACL</name>
<reference evidence="7" key="1">
    <citation type="submission" date="2022-10" db="EMBL/GenBank/DDBJ databases">
        <title>Comparative genomic analysis of Cohnella hashimotonis sp. nov., isolated from the International Space Station.</title>
        <authorList>
            <person name="Simpson A."/>
            <person name="Venkateswaran K."/>
        </authorList>
    </citation>
    <scope>NUCLEOTIDE SEQUENCE</scope>
    <source>
        <strain evidence="7">DSM 28161</strain>
    </source>
</reference>
<feature type="transmembrane region" description="Helical" evidence="5">
    <location>
        <begin position="559"/>
        <end position="584"/>
    </location>
</feature>
<dbReference type="NCBIfam" id="TIGR03061">
    <property type="entry name" value="pip_yhgE_Nterm"/>
    <property type="match status" value="1"/>
</dbReference>
<dbReference type="InterPro" id="IPR051328">
    <property type="entry name" value="T7SS_ABC-Transporter"/>
</dbReference>
<dbReference type="Gene3D" id="3.40.1710.10">
    <property type="entry name" value="abc type-2 transporter like domain"/>
    <property type="match status" value="1"/>
</dbReference>
<dbReference type="Pfam" id="PF12698">
    <property type="entry name" value="ABC2_membrane_3"/>
    <property type="match status" value="1"/>
</dbReference>
<dbReference type="PANTHER" id="PTHR43077:SF10">
    <property type="entry name" value="TRANSPORT PERMEASE PROTEIN"/>
    <property type="match status" value="1"/>
</dbReference>
<evidence type="ECO:0000256" key="4">
    <source>
        <dbReference type="ARBA" id="ARBA00023136"/>
    </source>
</evidence>
<keyword evidence="4 5" id="KW-0472">Membrane</keyword>
<dbReference type="EMBL" id="JAPDIA010000007">
    <property type="protein sequence ID" value="MDG0811663.1"/>
    <property type="molecule type" value="Genomic_DNA"/>
</dbReference>
<dbReference type="Proteomes" id="UP001153404">
    <property type="component" value="Unassembled WGS sequence"/>
</dbReference>
<feature type="transmembrane region" description="Helical" evidence="5">
    <location>
        <begin position="619"/>
        <end position="638"/>
    </location>
</feature>
<keyword evidence="2 5" id="KW-0812">Transmembrane</keyword>
<evidence type="ECO:0000256" key="1">
    <source>
        <dbReference type="ARBA" id="ARBA00004141"/>
    </source>
</evidence>
<comment type="caution">
    <text evidence="7">The sequence shown here is derived from an EMBL/GenBank/DDBJ whole genome shotgun (WGS) entry which is preliminary data.</text>
</comment>
<feature type="transmembrane region" description="Helical" evidence="5">
    <location>
        <begin position="590"/>
        <end position="612"/>
    </location>
</feature>
<dbReference type="InterPro" id="IPR013525">
    <property type="entry name" value="ABC2_TM"/>
</dbReference>
<accession>A0A9X4QUR5</accession>
<dbReference type="GO" id="GO:0140359">
    <property type="term" value="F:ABC-type transporter activity"/>
    <property type="evidence" value="ECO:0007669"/>
    <property type="project" value="InterPro"/>
</dbReference>
<sequence>MKPVFSIYLRDLRRAFTNPAAAVILLGLVGLPSLYAWFNIEASWDPYAQTGGIAIAVANEDKGTTIRGTPVNVGKEIAAKLADNPSVGWTFAGRAEAMRGVKHGDYYAAIVIPDNFSASLATILASEPSPATLDYYVNEKINAIAPKITSKGATGIVQEVSQSFVETASGILFGLFNEAGSELEASLPSIERVKALLFKLEAAFPEINAAADTAQRDVGLASGVVAQAQKRLPDVAALATEGQTLAEKTGALLAQSRAALAQMGPQIKQDLLSLQQLAGAARSATALLQAANPDLDAAATAATGAAKRLRTGADVAGRLGGLLEQLDAMSGASALSAPAAKLKQAQAGMLEQAKLLEGIAEAAGRGEAPAEALAGRLNALAGEGETRLGELLGAYDGEIAPRIDAALGKAADAADKAQAVLQDASAAMPDAKRVLADAASALTLGGAELAKAKAELPAAQRKIGEIADKIRAFEKDNNLADIIKLLRHNAQKESAFFAAPVLLKENKLYPIPNYGSAMSPFFTTLSLWVGAVLLVSVLTVDVDEPGVSYRSRHVYFGRYLTLGTLAVLQSLCVTLGDIYVLGAYVARPGWFVLFGMLLSAVFMLIVYTLVSVFGNVGKALAIVMLVLQLGGAGGTFPIQMAPPFFQKIHPYLPFTYAISMMREAVGGILWDIVRRCLAFTAAYAAAALVLGLALKRPINRLLAASTRKAKESRLLH</sequence>
<evidence type="ECO:0000256" key="5">
    <source>
        <dbReference type="SAM" id="Phobius"/>
    </source>
</evidence>
<keyword evidence="3 5" id="KW-1133">Transmembrane helix</keyword>
<feature type="transmembrane region" description="Helical" evidence="5">
    <location>
        <begin position="672"/>
        <end position="694"/>
    </location>
</feature>
<evidence type="ECO:0000256" key="2">
    <source>
        <dbReference type="ARBA" id="ARBA00022692"/>
    </source>
</evidence>
<evidence type="ECO:0000256" key="3">
    <source>
        <dbReference type="ARBA" id="ARBA00022989"/>
    </source>
</evidence>
<evidence type="ECO:0000313" key="8">
    <source>
        <dbReference type="Proteomes" id="UP001153404"/>
    </source>
</evidence>
<gene>
    <name evidence="7" type="ORF">OMP40_21535</name>
</gene>
<comment type="subcellular location">
    <subcellularLocation>
        <location evidence="1">Membrane</location>
        <topology evidence="1">Multi-pass membrane protein</topology>
    </subcellularLocation>
</comment>
<proteinExistence type="predicted"/>
<organism evidence="7 8">
    <name type="scientific">Cohnella rhizosphaerae</name>
    <dbReference type="NCBI Taxonomy" id="1457232"/>
    <lineage>
        <taxon>Bacteria</taxon>
        <taxon>Bacillati</taxon>
        <taxon>Bacillota</taxon>
        <taxon>Bacilli</taxon>
        <taxon>Bacillales</taxon>
        <taxon>Paenibacillaceae</taxon>
        <taxon>Cohnella</taxon>
    </lineage>
</organism>
<dbReference type="InterPro" id="IPR017500">
    <property type="entry name" value="Phage_infect_YhgE_N"/>
</dbReference>
<dbReference type="AlphaFoldDB" id="A0A9X4QUR5"/>
<feature type="transmembrane region" description="Helical" evidence="5">
    <location>
        <begin position="517"/>
        <end position="538"/>
    </location>
</feature>
<keyword evidence="8" id="KW-1185">Reference proteome</keyword>
<dbReference type="GO" id="GO:0016020">
    <property type="term" value="C:membrane"/>
    <property type="evidence" value="ECO:0007669"/>
    <property type="project" value="UniProtKB-SubCell"/>
</dbReference>
<evidence type="ECO:0000313" key="7">
    <source>
        <dbReference type="EMBL" id="MDG0811663.1"/>
    </source>
</evidence>
<evidence type="ECO:0000259" key="6">
    <source>
        <dbReference type="Pfam" id="PF12698"/>
    </source>
</evidence>
<dbReference type="InterPro" id="IPR017501">
    <property type="entry name" value="Phage_infect_YhgE_C"/>
</dbReference>
<feature type="domain" description="ABC-2 type transporter transmembrane" evidence="6">
    <location>
        <begin position="549"/>
        <end position="692"/>
    </location>
</feature>